<dbReference type="AlphaFoldDB" id="A0A4U0XQT5"/>
<sequence length="700" mass="78966">MARIWNGVVDDRYLSPYDGHVSKLVVQTTDEIYDNPGNSTYRRTYIRNISPGKLRLAHWPTSHIDYVSGKSQSGDIAWVIAKWIPAALALTIMLLEPESGAQVRNGGNYDTFPYKYYGYAKVARNAFENDSPGKLIHDVGDEVNPVCKRALRPRYLCFLRNPDDQNGLHGVMPMMVEEWIAQYKSERNLEYLFVAYTAEQFKGGSNEDMEALHNIAETATRAAGLPAYWIGCSWMPDDHEMEEDVFRISDVVRGAKSVIIAVGPPVNDAGDDITTTHEMLQQWGQRLWTFPEVLLSPAGQPIKVYTRGQDLQSPLALPKNQFAARVWSDALVARQLVDHFEGNLGLSRLELVILALQCLHSRNTTQYLKGDHSYALMGLLRLRPYVDQTDTAFQAFARLSLANDSDMLLERLICTLPKDPGQHWSCMDDAWNVNLWDIYPTCQIAGVGHDDTVIIDGAFGANVRWKSFAPVANLRRTSWKRLFVQVFLHSSPIFFFFSLALLALNLAAAAILLIYSLAMIGASPKLLRVIYGGKFWYTQPWFFGFEGYLDIETIERQIFGARLGRLEWSAWGSPLSRHHANAYGECVGSDPTSDPKVRQMVAMAKHAKPGEQRIFTLVDTNTMEVTLFRAVRPPVAFLLCGHEGGMQRAVGVSYDWTTGTCYRETVLRMETPVLEKMDRVSRLRLGLKRPGVDVLAPRRD</sequence>
<evidence type="ECO:0000313" key="3">
    <source>
        <dbReference type="Proteomes" id="UP000308768"/>
    </source>
</evidence>
<evidence type="ECO:0000313" key="2">
    <source>
        <dbReference type="EMBL" id="TKA77723.1"/>
    </source>
</evidence>
<comment type="caution">
    <text evidence="2">The sequence shown here is derived from an EMBL/GenBank/DDBJ whole genome shotgun (WGS) entry which is preliminary data.</text>
</comment>
<keyword evidence="1" id="KW-1133">Transmembrane helix</keyword>
<name>A0A4U0XQT5_9PEZI</name>
<protein>
    <recommendedName>
        <fullName evidence="4">Heterokaryon incompatibility domain-containing protein</fullName>
    </recommendedName>
</protein>
<proteinExistence type="predicted"/>
<gene>
    <name evidence="2" type="ORF">B0A49_03386</name>
</gene>
<reference evidence="2 3" key="1">
    <citation type="submission" date="2017-03" db="EMBL/GenBank/DDBJ databases">
        <title>Genomes of endolithic fungi from Antarctica.</title>
        <authorList>
            <person name="Coleine C."/>
            <person name="Masonjones S."/>
            <person name="Stajich J.E."/>
        </authorList>
    </citation>
    <scope>NUCLEOTIDE SEQUENCE [LARGE SCALE GENOMIC DNA]</scope>
    <source>
        <strain evidence="2 3">CCFEE 5187</strain>
    </source>
</reference>
<dbReference type="STRING" id="331657.A0A4U0XQT5"/>
<keyword evidence="1" id="KW-0472">Membrane</keyword>
<dbReference type="Proteomes" id="UP000308768">
    <property type="component" value="Unassembled WGS sequence"/>
</dbReference>
<feature type="transmembrane region" description="Helical" evidence="1">
    <location>
        <begin position="493"/>
        <end position="518"/>
    </location>
</feature>
<accession>A0A4U0XQT5</accession>
<evidence type="ECO:0000256" key="1">
    <source>
        <dbReference type="SAM" id="Phobius"/>
    </source>
</evidence>
<keyword evidence="3" id="KW-1185">Reference proteome</keyword>
<evidence type="ECO:0008006" key="4">
    <source>
        <dbReference type="Google" id="ProtNLM"/>
    </source>
</evidence>
<organism evidence="2 3">
    <name type="scientific">Cryomyces minteri</name>
    <dbReference type="NCBI Taxonomy" id="331657"/>
    <lineage>
        <taxon>Eukaryota</taxon>
        <taxon>Fungi</taxon>
        <taxon>Dikarya</taxon>
        <taxon>Ascomycota</taxon>
        <taxon>Pezizomycotina</taxon>
        <taxon>Dothideomycetes</taxon>
        <taxon>Dothideomycetes incertae sedis</taxon>
        <taxon>Cryomyces</taxon>
    </lineage>
</organism>
<keyword evidence="1" id="KW-0812">Transmembrane</keyword>
<dbReference type="EMBL" id="NAJN01000175">
    <property type="protein sequence ID" value="TKA77723.1"/>
    <property type="molecule type" value="Genomic_DNA"/>
</dbReference>
<dbReference type="OrthoDB" id="2624308at2759"/>